<organism evidence="1 2">
    <name type="scientific">Clostridium homopropionicum DSM 5847</name>
    <dbReference type="NCBI Taxonomy" id="1121318"/>
    <lineage>
        <taxon>Bacteria</taxon>
        <taxon>Bacillati</taxon>
        <taxon>Bacillota</taxon>
        <taxon>Clostridia</taxon>
        <taxon>Eubacteriales</taxon>
        <taxon>Clostridiaceae</taxon>
        <taxon>Clostridium</taxon>
    </lineage>
</organism>
<evidence type="ECO:0000313" key="1">
    <source>
        <dbReference type="EMBL" id="KOA21516.1"/>
    </source>
</evidence>
<gene>
    <name evidence="1" type="ORF">CLHOM_01870</name>
</gene>
<dbReference type="RefSeq" id="WP_052219788.1">
    <property type="nucleotide sequence ID" value="NZ_LHUR01000005.1"/>
</dbReference>
<reference evidence="2" key="1">
    <citation type="submission" date="2015-08" db="EMBL/GenBank/DDBJ databases">
        <title>Genome sequence of the strict anaerobe Clostridium homopropionicum LuHBu1 (DSM 5847T).</title>
        <authorList>
            <person name="Poehlein A."/>
            <person name="Beck M."/>
            <person name="Schiel-Bengelsdorf B."/>
            <person name="Bengelsdorf F.R."/>
            <person name="Daniel R."/>
            <person name="Duerre P."/>
        </authorList>
    </citation>
    <scope>NUCLEOTIDE SEQUENCE [LARGE SCALE GENOMIC DNA]</scope>
    <source>
        <strain evidence="2">DSM 5847</strain>
    </source>
</reference>
<protein>
    <submittedName>
        <fullName evidence="1">Uncharacterized protein</fullName>
    </submittedName>
</protein>
<evidence type="ECO:0000313" key="2">
    <source>
        <dbReference type="Proteomes" id="UP000037043"/>
    </source>
</evidence>
<dbReference type="EMBL" id="LHUR01000005">
    <property type="protein sequence ID" value="KOA21516.1"/>
    <property type="molecule type" value="Genomic_DNA"/>
</dbReference>
<dbReference type="AlphaFoldDB" id="A0A0L6ZEW5"/>
<dbReference type="PATRIC" id="fig|1121318.3.peg.187"/>
<dbReference type="Proteomes" id="UP000037043">
    <property type="component" value="Unassembled WGS sequence"/>
</dbReference>
<keyword evidence="2" id="KW-1185">Reference proteome</keyword>
<dbReference type="InterPro" id="IPR018691">
    <property type="entry name" value="DUF2188"/>
</dbReference>
<proteinExistence type="predicted"/>
<dbReference type="Pfam" id="PF09954">
    <property type="entry name" value="DUF2188"/>
    <property type="match status" value="1"/>
</dbReference>
<name>A0A0L6ZEW5_9CLOT</name>
<sequence length="76" mass="8789">MSDKYIYTIPNQSGGWDNIDNITGEIISHHRTKSNAIVKGRRQAKKREADYIIYNLDGKIGQRLVYVDTTLCRVEF</sequence>
<accession>A0A0L6ZEW5</accession>
<comment type="caution">
    <text evidence="1">The sequence shown here is derived from an EMBL/GenBank/DDBJ whole genome shotgun (WGS) entry which is preliminary data.</text>
</comment>